<accession>A0A848H8N4</accession>
<name>A0A848H8N4_9BURK</name>
<dbReference type="SUPFAM" id="SSF102588">
    <property type="entry name" value="LmbE-like"/>
    <property type="match status" value="1"/>
</dbReference>
<dbReference type="InterPro" id="IPR024078">
    <property type="entry name" value="LmbE-like_dom_sf"/>
</dbReference>
<dbReference type="Pfam" id="PF02585">
    <property type="entry name" value="PIG-L"/>
    <property type="match status" value="1"/>
</dbReference>
<dbReference type="EMBL" id="JABBFX010000002">
    <property type="protein sequence ID" value="NML46837.1"/>
    <property type="molecule type" value="Genomic_DNA"/>
</dbReference>
<comment type="caution">
    <text evidence="1">The sequence shown here is derived from an EMBL/GenBank/DDBJ whole genome shotgun (WGS) entry which is preliminary data.</text>
</comment>
<keyword evidence="2" id="KW-1185">Reference proteome</keyword>
<dbReference type="Gene3D" id="3.40.50.10320">
    <property type="entry name" value="LmbE-like"/>
    <property type="match status" value="1"/>
</dbReference>
<protein>
    <submittedName>
        <fullName evidence="1">PIG-L family deacetylase</fullName>
    </submittedName>
</protein>
<organism evidence="1 2">
    <name type="scientific">Ramlibacter agri</name>
    <dbReference type="NCBI Taxonomy" id="2728837"/>
    <lineage>
        <taxon>Bacteria</taxon>
        <taxon>Pseudomonadati</taxon>
        <taxon>Pseudomonadota</taxon>
        <taxon>Betaproteobacteria</taxon>
        <taxon>Burkholderiales</taxon>
        <taxon>Comamonadaceae</taxon>
        <taxon>Ramlibacter</taxon>
    </lineage>
</organism>
<reference evidence="1 2" key="1">
    <citation type="submission" date="2020-04" db="EMBL/GenBank/DDBJ databases">
        <title>Ramlibacter sp. G-1-2-2 isolated from soil.</title>
        <authorList>
            <person name="Dahal R.H."/>
        </authorList>
    </citation>
    <scope>NUCLEOTIDE SEQUENCE [LARGE SCALE GENOMIC DNA]</scope>
    <source>
        <strain evidence="1 2">G-1-2-2</strain>
    </source>
</reference>
<gene>
    <name evidence="1" type="ORF">HHL11_24040</name>
</gene>
<evidence type="ECO:0000313" key="1">
    <source>
        <dbReference type="EMBL" id="NML46837.1"/>
    </source>
</evidence>
<proteinExistence type="predicted"/>
<sequence>MLVVAHPDDASASVGTRLARLRDARFACVTDGPPRDGRDAARNGLDLGSYAKLRHRELEAALALCGIEPSQLVCLGIPDQQASLSLAQLAHSLADLFVETGAQAVLTHAYEGGHPDHDACAFGVHAACRLLRKRSAEAPAVVEMAGYHWGPEGLRAGAFLPARDETPDEVMVRLTPEEQVHKRALLACHASQEQTLRQYPLDTERFRIAPHHDFLQAPHAGELYYERHPWGMNGERFRALAAAALEELGVAAHL</sequence>
<dbReference type="PANTHER" id="PTHR12993:SF26">
    <property type="entry name" value="1D-MYO-INOSITOL 2-ACETAMIDO-2-DEOXY-ALPHA-D-GLUCOPYRANOSIDE DEACETYLASE"/>
    <property type="match status" value="1"/>
</dbReference>
<dbReference type="RefSeq" id="WP_169421080.1">
    <property type="nucleotide sequence ID" value="NZ_JABBFX010000002.1"/>
</dbReference>
<dbReference type="GO" id="GO:0016811">
    <property type="term" value="F:hydrolase activity, acting on carbon-nitrogen (but not peptide) bonds, in linear amides"/>
    <property type="evidence" value="ECO:0007669"/>
    <property type="project" value="TreeGrafter"/>
</dbReference>
<evidence type="ECO:0000313" key="2">
    <source>
        <dbReference type="Proteomes" id="UP000541185"/>
    </source>
</evidence>
<dbReference type="InterPro" id="IPR003737">
    <property type="entry name" value="GlcNAc_PI_deacetylase-related"/>
</dbReference>
<dbReference type="AlphaFoldDB" id="A0A848H8N4"/>
<dbReference type="PANTHER" id="PTHR12993">
    <property type="entry name" value="N-ACETYLGLUCOSAMINYL-PHOSPHATIDYLINOSITOL DE-N-ACETYLASE-RELATED"/>
    <property type="match status" value="1"/>
</dbReference>
<dbReference type="Proteomes" id="UP000541185">
    <property type="component" value="Unassembled WGS sequence"/>
</dbReference>